<organism evidence="1 2">
    <name type="scientific">Piloderma croceum (strain F 1598)</name>
    <dbReference type="NCBI Taxonomy" id="765440"/>
    <lineage>
        <taxon>Eukaryota</taxon>
        <taxon>Fungi</taxon>
        <taxon>Dikarya</taxon>
        <taxon>Basidiomycota</taxon>
        <taxon>Agaricomycotina</taxon>
        <taxon>Agaricomycetes</taxon>
        <taxon>Agaricomycetidae</taxon>
        <taxon>Atheliales</taxon>
        <taxon>Atheliaceae</taxon>
        <taxon>Piloderma</taxon>
    </lineage>
</organism>
<sequence>MSIDVTQYPFYRLPRRRNNTTSKRGISESVPIRRKRLLALTAVSCVTHWAQN</sequence>
<dbReference type="HOGENOM" id="CLU_3088041_0_0_1"/>
<reference evidence="1 2" key="1">
    <citation type="submission" date="2014-04" db="EMBL/GenBank/DDBJ databases">
        <authorList>
            <consortium name="DOE Joint Genome Institute"/>
            <person name="Kuo A."/>
            <person name="Tarkka M."/>
            <person name="Buscot F."/>
            <person name="Kohler A."/>
            <person name="Nagy L.G."/>
            <person name="Floudas D."/>
            <person name="Copeland A."/>
            <person name="Barry K.W."/>
            <person name="Cichocki N."/>
            <person name="Veneault-Fourrey C."/>
            <person name="LaButti K."/>
            <person name="Lindquist E.A."/>
            <person name="Lipzen A."/>
            <person name="Lundell T."/>
            <person name="Morin E."/>
            <person name="Murat C."/>
            <person name="Sun H."/>
            <person name="Tunlid A."/>
            <person name="Henrissat B."/>
            <person name="Grigoriev I.V."/>
            <person name="Hibbett D.S."/>
            <person name="Martin F."/>
            <person name="Nordberg H.P."/>
            <person name="Cantor M.N."/>
            <person name="Hua S.X."/>
        </authorList>
    </citation>
    <scope>NUCLEOTIDE SEQUENCE [LARGE SCALE GENOMIC DNA]</scope>
    <source>
        <strain evidence="1 2">F 1598</strain>
    </source>
</reference>
<name>A0A0C3BBL9_PILCF</name>
<gene>
    <name evidence="1" type="ORF">PILCRDRAFT_819321</name>
</gene>
<evidence type="ECO:0000313" key="1">
    <source>
        <dbReference type="EMBL" id="KIM83673.1"/>
    </source>
</evidence>
<proteinExistence type="predicted"/>
<dbReference type="InParanoid" id="A0A0C3BBL9"/>
<accession>A0A0C3BBL9</accession>
<dbReference type="EMBL" id="KN832990">
    <property type="protein sequence ID" value="KIM83673.1"/>
    <property type="molecule type" value="Genomic_DNA"/>
</dbReference>
<evidence type="ECO:0000313" key="2">
    <source>
        <dbReference type="Proteomes" id="UP000054166"/>
    </source>
</evidence>
<reference evidence="2" key="2">
    <citation type="submission" date="2015-01" db="EMBL/GenBank/DDBJ databases">
        <title>Evolutionary Origins and Diversification of the Mycorrhizal Mutualists.</title>
        <authorList>
            <consortium name="DOE Joint Genome Institute"/>
            <consortium name="Mycorrhizal Genomics Consortium"/>
            <person name="Kohler A."/>
            <person name="Kuo A."/>
            <person name="Nagy L.G."/>
            <person name="Floudas D."/>
            <person name="Copeland A."/>
            <person name="Barry K.W."/>
            <person name="Cichocki N."/>
            <person name="Veneault-Fourrey C."/>
            <person name="LaButti K."/>
            <person name="Lindquist E.A."/>
            <person name="Lipzen A."/>
            <person name="Lundell T."/>
            <person name="Morin E."/>
            <person name="Murat C."/>
            <person name="Riley R."/>
            <person name="Ohm R."/>
            <person name="Sun H."/>
            <person name="Tunlid A."/>
            <person name="Henrissat B."/>
            <person name="Grigoriev I.V."/>
            <person name="Hibbett D.S."/>
            <person name="Martin F."/>
        </authorList>
    </citation>
    <scope>NUCLEOTIDE SEQUENCE [LARGE SCALE GENOMIC DNA]</scope>
    <source>
        <strain evidence="2">F 1598</strain>
    </source>
</reference>
<protein>
    <submittedName>
        <fullName evidence="1">Uncharacterized protein</fullName>
    </submittedName>
</protein>
<keyword evidence="2" id="KW-1185">Reference proteome</keyword>
<dbReference type="AlphaFoldDB" id="A0A0C3BBL9"/>
<dbReference type="Proteomes" id="UP000054166">
    <property type="component" value="Unassembled WGS sequence"/>
</dbReference>